<proteinExistence type="predicted"/>
<evidence type="ECO:0000313" key="2">
    <source>
        <dbReference type="Proteomes" id="UP000325081"/>
    </source>
</evidence>
<gene>
    <name evidence="1" type="ORF">STAS_21867</name>
</gene>
<organism evidence="1 2">
    <name type="scientific">Striga asiatica</name>
    <name type="common">Asiatic witchweed</name>
    <name type="synonym">Buchnera asiatica</name>
    <dbReference type="NCBI Taxonomy" id="4170"/>
    <lineage>
        <taxon>Eukaryota</taxon>
        <taxon>Viridiplantae</taxon>
        <taxon>Streptophyta</taxon>
        <taxon>Embryophyta</taxon>
        <taxon>Tracheophyta</taxon>
        <taxon>Spermatophyta</taxon>
        <taxon>Magnoliopsida</taxon>
        <taxon>eudicotyledons</taxon>
        <taxon>Gunneridae</taxon>
        <taxon>Pentapetalae</taxon>
        <taxon>asterids</taxon>
        <taxon>lamiids</taxon>
        <taxon>Lamiales</taxon>
        <taxon>Orobanchaceae</taxon>
        <taxon>Buchnereae</taxon>
        <taxon>Striga</taxon>
    </lineage>
</organism>
<reference evidence="2" key="1">
    <citation type="journal article" date="2019" name="Curr. Biol.">
        <title>Genome Sequence of Striga asiatica Provides Insight into the Evolution of Plant Parasitism.</title>
        <authorList>
            <person name="Yoshida S."/>
            <person name="Kim S."/>
            <person name="Wafula E.K."/>
            <person name="Tanskanen J."/>
            <person name="Kim Y.M."/>
            <person name="Honaas L."/>
            <person name="Yang Z."/>
            <person name="Spallek T."/>
            <person name="Conn C.E."/>
            <person name="Ichihashi Y."/>
            <person name="Cheong K."/>
            <person name="Cui S."/>
            <person name="Der J.P."/>
            <person name="Gundlach H."/>
            <person name="Jiao Y."/>
            <person name="Hori C."/>
            <person name="Ishida J.K."/>
            <person name="Kasahara H."/>
            <person name="Kiba T."/>
            <person name="Kim M.S."/>
            <person name="Koo N."/>
            <person name="Laohavisit A."/>
            <person name="Lee Y.H."/>
            <person name="Lumba S."/>
            <person name="McCourt P."/>
            <person name="Mortimer J.C."/>
            <person name="Mutuku J.M."/>
            <person name="Nomura T."/>
            <person name="Sasaki-Sekimoto Y."/>
            <person name="Seto Y."/>
            <person name="Wang Y."/>
            <person name="Wakatake T."/>
            <person name="Sakakibara H."/>
            <person name="Demura T."/>
            <person name="Yamaguchi S."/>
            <person name="Yoneyama K."/>
            <person name="Manabe R.I."/>
            <person name="Nelson D.C."/>
            <person name="Schulman A.H."/>
            <person name="Timko M.P."/>
            <person name="dePamphilis C.W."/>
            <person name="Choi D."/>
            <person name="Shirasu K."/>
        </authorList>
    </citation>
    <scope>NUCLEOTIDE SEQUENCE [LARGE SCALE GENOMIC DNA]</scope>
    <source>
        <strain evidence="2">cv. UVA1</strain>
    </source>
</reference>
<evidence type="ECO:0000313" key="1">
    <source>
        <dbReference type="EMBL" id="GER44946.1"/>
    </source>
</evidence>
<protein>
    <submittedName>
        <fullName evidence="1">R-phycocyanin-2 subunit alpha</fullName>
    </submittedName>
</protein>
<dbReference type="EMBL" id="BKCP01007181">
    <property type="protein sequence ID" value="GER44946.1"/>
    <property type="molecule type" value="Genomic_DNA"/>
</dbReference>
<name>A0A5A7QIY6_STRAF</name>
<comment type="caution">
    <text evidence="1">The sequence shown here is derived from an EMBL/GenBank/DDBJ whole genome shotgun (WGS) entry which is preliminary data.</text>
</comment>
<sequence>MTYEPVESRQSSPDHGRWQCGPFLERVRRSKECPTSRRTRLKKVITSLLEFSSLRKSNTLLGGTGSQNEVAALSTIPGGRPGSSMLFLVMTRTSSAPLPESVVHVWAVEAPTPTFALSIEGGNPTAGPEGKARIDECLVNGVHGPIVYFDMLDPCYLANNIPFGSSWMRQPDGRRRHLAIEVGLRLSNETSTTAQIFNEYQITSSLNRAFSIRRCCSSNDISPMAAGPPQLGQVALLKASL</sequence>
<dbReference type="Proteomes" id="UP000325081">
    <property type="component" value="Unassembled WGS sequence"/>
</dbReference>
<dbReference type="AlphaFoldDB" id="A0A5A7QIY6"/>
<accession>A0A5A7QIY6</accession>
<keyword evidence="2" id="KW-1185">Reference proteome</keyword>
<dbReference type="OrthoDB" id="1784034at2759"/>